<organism evidence="2 3">
    <name type="scientific">Sphaceloma murrayae</name>
    <dbReference type="NCBI Taxonomy" id="2082308"/>
    <lineage>
        <taxon>Eukaryota</taxon>
        <taxon>Fungi</taxon>
        <taxon>Dikarya</taxon>
        <taxon>Ascomycota</taxon>
        <taxon>Pezizomycotina</taxon>
        <taxon>Dothideomycetes</taxon>
        <taxon>Dothideomycetidae</taxon>
        <taxon>Myriangiales</taxon>
        <taxon>Elsinoaceae</taxon>
        <taxon>Sphaceloma</taxon>
    </lineage>
</organism>
<proteinExistence type="predicted"/>
<comment type="caution">
    <text evidence="2">The sequence shown here is derived from an EMBL/GenBank/DDBJ whole genome shotgun (WGS) entry which is preliminary data.</text>
</comment>
<name>A0A2K1QXW3_9PEZI</name>
<evidence type="ECO:0000313" key="2">
    <source>
        <dbReference type="EMBL" id="PNS19898.1"/>
    </source>
</evidence>
<dbReference type="AlphaFoldDB" id="A0A2K1QXW3"/>
<protein>
    <submittedName>
        <fullName evidence="2">Uncharacterized protein</fullName>
    </submittedName>
</protein>
<dbReference type="Proteomes" id="UP000243797">
    <property type="component" value="Unassembled WGS sequence"/>
</dbReference>
<dbReference type="PROSITE" id="PS51257">
    <property type="entry name" value="PROKAR_LIPOPROTEIN"/>
    <property type="match status" value="1"/>
</dbReference>
<dbReference type="InParanoid" id="A0A2K1QXW3"/>
<keyword evidence="3" id="KW-1185">Reference proteome</keyword>
<evidence type="ECO:0000256" key="1">
    <source>
        <dbReference type="SAM" id="SignalP"/>
    </source>
</evidence>
<sequence>MRVMNYLSSALLTIACLAVFQGVYCDSADDHEIAAAARLALPPSHLVFKDTTLLELFERHHHHRQRTPMEPLGMQTNDGMSRIVFQLRRPSVPVLLGNFNPASTDDDHELAKAFKSAVICDASNSAHPDTIKAVLIHLIYMIGKDFPSHIINNDIVRFDRNGYNTITFEHLVWDSNSQMTKHALFSIQTTHACDSTYPLSLKTLIQTLDAVGRICHVKNVSIASFTYGNMCHFYHFGFFDPLWSETDISMARSVPRYERI</sequence>
<accession>A0A2K1QXW3</accession>
<reference evidence="2 3" key="1">
    <citation type="submission" date="2017-06" db="EMBL/GenBank/DDBJ databases">
        <title>Draft genome sequence of a variant of Elsinoe murrayae.</title>
        <authorList>
            <person name="Cheng Q."/>
        </authorList>
    </citation>
    <scope>NUCLEOTIDE SEQUENCE [LARGE SCALE GENOMIC DNA]</scope>
    <source>
        <strain evidence="2 3">CQ-2017a</strain>
    </source>
</reference>
<feature type="chain" id="PRO_5014352963" evidence="1">
    <location>
        <begin position="26"/>
        <end position="260"/>
    </location>
</feature>
<evidence type="ECO:0000313" key="3">
    <source>
        <dbReference type="Proteomes" id="UP000243797"/>
    </source>
</evidence>
<keyword evidence="1" id="KW-0732">Signal</keyword>
<feature type="signal peptide" evidence="1">
    <location>
        <begin position="1"/>
        <end position="25"/>
    </location>
</feature>
<dbReference type="EMBL" id="NKHZ01000029">
    <property type="protein sequence ID" value="PNS19898.1"/>
    <property type="molecule type" value="Genomic_DNA"/>
</dbReference>
<gene>
    <name evidence="2" type="ORF">CAC42_7865</name>
</gene>